<name>A0ABY7N7A9_ALCFA</name>
<organism evidence="1 2">
    <name type="scientific">Alcaligenes faecalis</name>
    <dbReference type="NCBI Taxonomy" id="511"/>
    <lineage>
        <taxon>Bacteria</taxon>
        <taxon>Pseudomonadati</taxon>
        <taxon>Pseudomonadota</taxon>
        <taxon>Betaproteobacteria</taxon>
        <taxon>Burkholderiales</taxon>
        <taxon>Alcaligenaceae</taxon>
        <taxon>Alcaligenes</taxon>
    </lineage>
</organism>
<protein>
    <submittedName>
        <fullName evidence="1">DUF2513 domain-containing protein</fullName>
    </submittedName>
</protein>
<keyword evidence="2" id="KW-1185">Reference proteome</keyword>
<gene>
    <name evidence="1" type="ORF">M2J83_09470</name>
</gene>
<evidence type="ECO:0000313" key="2">
    <source>
        <dbReference type="Proteomes" id="UP001211866"/>
    </source>
</evidence>
<proteinExistence type="predicted"/>
<dbReference type="Proteomes" id="UP001211866">
    <property type="component" value="Chromosome"/>
</dbReference>
<dbReference type="EMBL" id="CP096916">
    <property type="protein sequence ID" value="WBM40018.1"/>
    <property type="molecule type" value="Genomic_DNA"/>
</dbReference>
<evidence type="ECO:0000313" key="1">
    <source>
        <dbReference type="EMBL" id="WBM40018.1"/>
    </source>
</evidence>
<dbReference type="InterPro" id="IPR019650">
    <property type="entry name" value="DUF2513"/>
</dbReference>
<accession>A0ABY7N7A9</accession>
<sequence length="122" mass="13468">MNRDMDLIRRIALAAADAPIGASVSKLEGVKPEVFSLHVIWMHEAGLVKAVITELMNRTTTAVVLRLTWEGCEFVDSVRSDTVWKKAKENVIKPGMSFTFGVLKEWVKTEITQGLPSLRAGG</sequence>
<dbReference type="RefSeq" id="WP_270119949.1">
    <property type="nucleotide sequence ID" value="NZ_CP096916.1"/>
</dbReference>
<dbReference type="Pfam" id="PF10711">
    <property type="entry name" value="DUF2513"/>
    <property type="match status" value="1"/>
</dbReference>
<reference evidence="1 2" key="1">
    <citation type="submission" date="2022-05" db="EMBL/GenBank/DDBJ databases">
        <title>Complete sequence of strain NY11312.</title>
        <authorList>
            <person name="Zhou D."/>
        </authorList>
    </citation>
    <scope>NUCLEOTIDE SEQUENCE [LARGE SCALE GENOMIC DNA]</scope>
    <source>
        <strain evidence="1 2">NY11312</strain>
    </source>
</reference>